<reference evidence="1 2" key="1">
    <citation type="submission" date="2017-08" db="EMBL/GenBank/DDBJ databases">
        <title>Draft Genome Sequence of Pseudomonas moraviensis TYU6, isolated from Taxus cuspidata by using PacBio Single-Molecule Real-Time Technology.</title>
        <authorList>
            <person name="Baek K.-H."/>
            <person name="Mishra A.K."/>
        </authorList>
    </citation>
    <scope>NUCLEOTIDE SEQUENCE [LARGE SCALE GENOMIC DNA]</scope>
    <source>
        <strain evidence="1 2">TYU6</strain>
    </source>
</reference>
<accession>A0A2A2PJZ2</accession>
<evidence type="ECO:0008006" key="3">
    <source>
        <dbReference type="Google" id="ProtNLM"/>
    </source>
</evidence>
<proteinExistence type="predicted"/>
<dbReference type="RefSeq" id="WP_095667523.1">
    <property type="nucleotide sequence ID" value="NZ_NRSS01000004.1"/>
</dbReference>
<evidence type="ECO:0000313" key="1">
    <source>
        <dbReference type="EMBL" id="PAW55541.1"/>
    </source>
</evidence>
<organism evidence="1 2">
    <name type="scientific">Pseudomonas moraviensis</name>
    <dbReference type="NCBI Taxonomy" id="321662"/>
    <lineage>
        <taxon>Bacteria</taxon>
        <taxon>Pseudomonadati</taxon>
        <taxon>Pseudomonadota</taxon>
        <taxon>Gammaproteobacteria</taxon>
        <taxon>Pseudomonadales</taxon>
        <taxon>Pseudomonadaceae</taxon>
        <taxon>Pseudomonas</taxon>
    </lineage>
</organism>
<sequence>MTSVLQPTFAAGELSPSASARTDIARYYTGLKLCRNFMVMPYGGVRNRPGTKFVCEVADSNKLNRLIPFQFNDEQTYILQFGDLQMRVIKDGGQVLFSGGPFVGLPYQVGMPYTQFDLQQLNFTQSADLMTFAHPSYKPRELGRLAHDNWVTSEISLAPRIAAPASATATPTAGTGTNTQVWRYQITAVLDDGNSIDESLPVTSNTVTVFPDTASATVVWPAVPGATYYIVYKDNAGAGIYGFIGRATALTFTDRNITAVKTDTPPNGNDPFVGANNYPGAVGYYQQRLVFAGSNLNPQTVWMSKTGLFKNFGFSVPNKDDDAITFTIASREVNRMRHLLGLRKLLGLTSGGEWTFSGGDTGLTAKTIQASQEGYDGSAIVPPVVVGNSAVYVQARGSRVSAFGYSLDSDGFAADDLTIFSAHLFRGYELTSVAYQKIPDSIVWYVRDDGVLLGLTYLPEQQLVGWHWHDTDGFVESIACIPEGQEDALYMVVRRTINGVQKRYVERMATRQILNIEDSFFVDCGLTYDGRNTDSGKTLTLSGGTNWQYPEVVTMTAVGHAPFTVGSVGNHYSLKRAIADSNEDTTTETVRVEVVGYTSTSVVTVKLLIICPEVLRNVAVSSWARQAKTISGLAHLEGKTVSILADGSVHPQRAVTSGSVVLQEYAGVAHIGLPYHSDMETLDLELKNANETVLDKKIAVTGLTVIVEESRGIFAGKDKNSLYEKKTSRETYEQPLDTITGQAEISISNDWQGKGRVFIRQTDPLPLAVLAVIPEVTIGGR</sequence>
<keyword evidence="2" id="KW-1185">Reference proteome</keyword>
<dbReference type="Proteomes" id="UP000217830">
    <property type="component" value="Unassembled WGS sequence"/>
</dbReference>
<evidence type="ECO:0000313" key="2">
    <source>
        <dbReference type="Proteomes" id="UP000217830"/>
    </source>
</evidence>
<dbReference type="EMBL" id="NRST01000001">
    <property type="protein sequence ID" value="PAW55541.1"/>
    <property type="molecule type" value="Genomic_DNA"/>
</dbReference>
<name>A0A2A2PJZ2_9PSED</name>
<gene>
    <name evidence="1" type="ORF">CKQ80_09550</name>
</gene>
<comment type="caution">
    <text evidence="1">The sequence shown here is derived from an EMBL/GenBank/DDBJ whole genome shotgun (WGS) entry which is preliminary data.</text>
</comment>
<dbReference type="AlphaFoldDB" id="A0A2A2PJZ2"/>
<protein>
    <recommendedName>
        <fullName evidence="3">Ubiquitin-activating enzyme E1 FCCH domain-containing protein</fullName>
    </recommendedName>
</protein>